<sequence length="545" mass="64570">MITNKYISKRIMSLFIIISLFIFSIFLAVLLEEDNNNKSDMKIENKFIQKPNSNINTDNSINNSFKSHLPIVVIDTYGENIKADMLWDDEKKYFVPINDDPYIEGNITLIDNENKINSVKDIPKLESKIKIRLRGNTSINYAKKQYFIKLINDDGSENKQDIFGMGEEYEWILNISYIDKSLIRNYLALSLSSKIMENVPEARYCEVIIKNKDNLEYKGLYLLMESIKRGDNRLSISKYDNKFTASSYILRRDRLDETGVTLNNYGTINKLTPEYLEVKYPYKKDLTEETLEYITNDIDNFEKALFSSDEKEFYKYSEYIDVESFIDYFIINELFSNYDSGYHSTYIYKEAYGKLKMGPVWDFDSAFDNYKKQQQKIDSTAMHDAPWFKELLKDPEFTRKLIERYNLLRKDILSNDNIINYIDEITEYLGPAIDRDWKVWGDFYTSEYLSEYVIDGEIKDRNTKSYNEEINKIKDNIINHGKWLDEDIDSLYQFATFTREYSIWNELGYFEKTILGNNKETFVKNILAIIYIFIFIASIVYISRE</sequence>
<dbReference type="InterPro" id="IPR014867">
    <property type="entry name" value="Spore_coat_CotH_CotH2/3/7"/>
</dbReference>
<keyword evidence="1" id="KW-1133">Transmembrane helix</keyword>
<evidence type="ECO:0000256" key="1">
    <source>
        <dbReference type="SAM" id="Phobius"/>
    </source>
</evidence>
<evidence type="ECO:0000313" key="2">
    <source>
        <dbReference type="EMBL" id="MPM12740.1"/>
    </source>
</evidence>
<comment type="caution">
    <text evidence="2">The sequence shown here is derived from an EMBL/GenBank/DDBJ whole genome shotgun (WGS) entry which is preliminary data.</text>
</comment>
<reference evidence="2" key="1">
    <citation type="submission" date="2019-08" db="EMBL/GenBank/DDBJ databases">
        <authorList>
            <person name="Kucharzyk K."/>
            <person name="Murdoch R.W."/>
            <person name="Higgins S."/>
            <person name="Loffler F."/>
        </authorList>
    </citation>
    <scope>NUCLEOTIDE SEQUENCE</scope>
</reference>
<gene>
    <name evidence="2" type="ORF">SDC9_59094</name>
</gene>
<protein>
    <recommendedName>
        <fullName evidence="3">CotH protein</fullName>
    </recommendedName>
</protein>
<evidence type="ECO:0008006" key="3">
    <source>
        <dbReference type="Google" id="ProtNLM"/>
    </source>
</evidence>
<dbReference type="Pfam" id="PF08757">
    <property type="entry name" value="CotH"/>
    <property type="match status" value="1"/>
</dbReference>
<dbReference type="EMBL" id="VSSQ01002016">
    <property type="protein sequence ID" value="MPM12740.1"/>
    <property type="molecule type" value="Genomic_DNA"/>
</dbReference>
<keyword evidence="1" id="KW-0812">Transmembrane</keyword>
<feature type="transmembrane region" description="Helical" evidence="1">
    <location>
        <begin position="522"/>
        <end position="542"/>
    </location>
</feature>
<accession>A0A644X9A0</accession>
<organism evidence="2">
    <name type="scientific">bioreactor metagenome</name>
    <dbReference type="NCBI Taxonomy" id="1076179"/>
    <lineage>
        <taxon>unclassified sequences</taxon>
        <taxon>metagenomes</taxon>
        <taxon>ecological metagenomes</taxon>
    </lineage>
</organism>
<dbReference type="AlphaFoldDB" id="A0A644X9A0"/>
<keyword evidence="1" id="KW-0472">Membrane</keyword>
<proteinExistence type="predicted"/>
<name>A0A644X9A0_9ZZZZ</name>
<feature type="transmembrane region" description="Helical" evidence="1">
    <location>
        <begin position="12"/>
        <end position="31"/>
    </location>
</feature>